<sequence>MENENGEEDERSTTCLWMLPEGCIAEILALTSPIDVCRLSLVSASVRSAADSDSVWAKFLPSDYRSIISQSLTPIPDFRSNKDLYVYLCHHPVLIDEGRK</sequence>
<evidence type="ECO:0000313" key="2">
    <source>
        <dbReference type="RefSeq" id="XP_016438781.1"/>
    </source>
</evidence>
<feature type="non-terminal residue" evidence="2">
    <location>
        <position position="100"/>
    </location>
</feature>
<dbReference type="SUPFAM" id="SSF81383">
    <property type="entry name" value="F-box domain"/>
    <property type="match status" value="1"/>
</dbReference>
<dbReference type="STRING" id="4097.A0A1S3XFL1"/>
<dbReference type="RefSeq" id="XP_016438781.1">
    <property type="nucleotide sequence ID" value="XM_016583295.1"/>
</dbReference>
<reference evidence="2" key="1">
    <citation type="submission" date="2025-08" db="UniProtKB">
        <authorList>
            <consortium name="RefSeq"/>
        </authorList>
    </citation>
    <scope>IDENTIFICATION</scope>
</reference>
<dbReference type="PaxDb" id="4097-A0A1S3XFL1"/>
<dbReference type="PANTHER" id="PTHR32278">
    <property type="entry name" value="F-BOX DOMAIN-CONTAINING PROTEIN"/>
    <property type="match status" value="1"/>
</dbReference>
<organism evidence="2">
    <name type="scientific">Nicotiana tabacum</name>
    <name type="common">Common tobacco</name>
    <dbReference type="NCBI Taxonomy" id="4097"/>
    <lineage>
        <taxon>Eukaryota</taxon>
        <taxon>Viridiplantae</taxon>
        <taxon>Streptophyta</taxon>
        <taxon>Embryophyta</taxon>
        <taxon>Tracheophyta</taxon>
        <taxon>Spermatophyta</taxon>
        <taxon>Magnoliopsida</taxon>
        <taxon>eudicotyledons</taxon>
        <taxon>Gunneridae</taxon>
        <taxon>Pentapetalae</taxon>
        <taxon>asterids</taxon>
        <taxon>lamiids</taxon>
        <taxon>Solanales</taxon>
        <taxon>Solanaceae</taxon>
        <taxon>Nicotianoideae</taxon>
        <taxon>Nicotianeae</taxon>
        <taxon>Nicotiana</taxon>
    </lineage>
</organism>
<dbReference type="PANTHER" id="PTHR32278:SF135">
    <property type="entry name" value="F-BOX PROTEIN PP2-B12"/>
    <property type="match status" value="1"/>
</dbReference>
<dbReference type="CDD" id="cd22162">
    <property type="entry name" value="F-box_AtSKIP3-like"/>
    <property type="match status" value="1"/>
</dbReference>
<protein>
    <submittedName>
        <fullName evidence="2">F-box protein PP2-B12</fullName>
    </submittedName>
</protein>
<dbReference type="SMART" id="SM00256">
    <property type="entry name" value="FBOX"/>
    <property type="match status" value="1"/>
</dbReference>
<dbReference type="OMA" id="LPEECIF"/>
<dbReference type="PROSITE" id="PS50181">
    <property type="entry name" value="FBOX"/>
    <property type="match status" value="1"/>
</dbReference>
<proteinExistence type="predicted"/>
<evidence type="ECO:0000259" key="1">
    <source>
        <dbReference type="PROSITE" id="PS50181"/>
    </source>
</evidence>
<dbReference type="Gene3D" id="1.20.1280.50">
    <property type="match status" value="1"/>
</dbReference>
<accession>A0A1S3XFL1</accession>
<dbReference type="Pfam" id="PF00646">
    <property type="entry name" value="F-box"/>
    <property type="match status" value="1"/>
</dbReference>
<dbReference type="InterPro" id="IPR036047">
    <property type="entry name" value="F-box-like_dom_sf"/>
</dbReference>
<feature type="domain" description="F-box" evidence="1">
    <location>
        <begin position="13"/>
        <end position="59"/>
    </location>
</feature>
<name>A0A1S3XFL1_TOBAC</name>
<gene>
    <name evidence="2" type="primary">LOC107764695</name>
</gene>
<dbReference type="InterPro" id="IPR001810">
    <property type="entry name" value="F-box_dom"/>
</dbReference>
<dbReference type="KEGG" id="nta:107764695"/>
<dbReference type="OrthoDB" id="1287573at2759"/>
<dbReference type="AlphaFoldDB" id="A0A1S3XFL1"/>